<keyword evidence="6" id="KW-0812">Transmembrane</keyword>
<dbReference type="InterPro" id="IPR011011">
    <property type="entry name" value="Znf_FYVE_PHD"/>
</dbReference>
<feature type="region of interest" description="Disordered" evidence="5">
    <location>
        <begin position="116"/>
        <end position="172"/>
    </location>
</feature>
<dbReference type="EMBL" id="VJMH01007387">
    <property type="protein sequence ID" value="KAF0683631.1"/>
    <property type="molecule type" value="Genomic_DNA"/>
</dbReference>
<dbReference type="CDD" id="cd00065">
    <property type="entry name" value="FYVE_like_SF"/>
    <property type="match status" value="1"/>
</dbReference>
<keyword evidence="6" id="KW-0472">Membrane</keyword>
<dbReference type="SUPFAM" id="SSF57903">
    <property type="entry name" value="FYVE/PHD zinc finger"/>
    <property type="match status" value="2"/>
</dbReference>
<dbReference type="Proteomes" id="UP000332933">
    <property type="component" value="Unassembled WGS sequence"/>
</dbReference>
<evidence type="ECO:0000259" key="7">
    <source>
        <dbReference type="PROSITE" id="PS50178"/>
    </source>
</evidence>
<evidence type="ECO:0000313" key="10">
    <source>
        <dbReference type="Proteomes" id="UP000332933"/>
    </source>
</evidence>
<proteinExistence type="predicted"/>
<dbReference type="GO" id="GO:0008270">
    <property type="term" value="F:zinc ion binding"/>
    <property type="evidence" value="ECO:0007669"/>
    <property type="project" value="UniProtKB-KW"/>
</dbReference>
<accession>A0A485LQ39</accession>
<evidence type="ECO:0000256" key="4">
    <source>
        <dbReference type="PROSITE-ProRule" id="PRU00091"/>
    </source>
</evidence>
<organism evidence="9 10">
    <name type="scientific">Aphanomyces stellatus</name>
    <dbReference type="NCBI Taxonomy" id="120398"/>
    <lineage>
        <taxon>Eukaryota</taxon>
        <taxon>Sar</taxon>
        <taxon>Stramenopiles</taxon>
        <taxon>Oomycota</taxon>
        <taxon>Saprolegniomycetes</taxon>
        <taxon>Saprolegniales</taxon>
        <taxon>Verrucalvaceae</taxon>
        <taxon>Aphanomyces</taxon>
    </lineage>
</organism>
<feature type="transmembrane region" description="Helical" evidence="6">
    <location>
        <begin position="356"/>
        <end position="376"/>
    </location>
</feature>
<evidence type="ECO:0000313" key="8">
    <source>
        <dbReference type="EMBL" id="KAF0683631.1"/>
    </source>
</evidence>
<dbReference type="Pfam" id="PF01363">
    <property type="entry name" value="FYVE"/>
    <property type="match status" value="1"/>
</dbReference>
<dbReference type="OrthoDB" id="70643at2759"/>
<dbReference type="EMBL" id="CAADRA010007413">
    <property type="protein sequence ID" value="VFU00977.1"/>
    <property type="molecule type" value="Genomic_DNA"/>
</dbReference>
<feature type="compositionally biased region" description="Low complexity" evidence="5">
    <location>
        <begin position="152"/>
        <end position="168"/>
    </location>
</feature>
<feature type="compositionally biased region" description="Low complexity" evidence="5">
    <location>
        <begin position="129"/>
        <end position="145"/>
    </location>
</feature>
<keyword evidence="3" id="KW-0862">Zinc</keyword>
<gene>
    <name evidence="9" type="primary">Aste57867_24337</name>
    <name evidence="8" type="ORF">As57867_024262</name>
    <name evidence="9" type="ORF">ASTE57867_24337</name>
</gene>
<keyword evidence="10" id="KW-1185">Reference proteome</keyword>
<reference evidence="9 10" key="1">
    <citation type="submission" date="2019-03" db="EMBL/GenBank/DDBJ databases">
        <authorList>
            <person name="Gaulin E."/>
            <person name="Dumas B."/>
        </authorList>
    </citation>
    <scope>NUCLEOTIDE SEQUENCE [LARGE SCALE GENOMIC DNA]</scope>
    <source>
        <strain evidence="9">CBS 568.67</strain>
    </source>
</reference>
<evidence type="ECO:0000256" key="3">
    <source>
        <dbReference type="ARBA" id="ARBA00022833"/>
    </source>
</evidence>
<dbReference type="InterPro" id="IPR017455">
    <property type="entry name" value="Znf_FYVE-rel"/>
</dbReference>
<evidence type="ECO:0000256" key="5">
    <source>
        <dbReference type="SAM" id="MobiDB-lite"/>
    </source>
</evidence>
<dbReference type="InterPro" id="IPR013083">
    <property type="entry name" value="Znf_RING/FYVE/PHD"/>
</dbReference>
<dbReference type="Gene3D" id="3.30.40.10">
    <property type="entry name" value="Zinc/RING finger domain, C3HC4 (zinc finger)"/>
    <property type="match status" value="2"/>
</dbReference>
<protein>
    <submittedName>
        <fullName evidence="9">Aste57867_24337 protein</fullName>
    </submittedName>
</protein>
<keyword evidence="2 4" id="KW-0863">Zinc-finger</keyword>
<keyword evidence="1" id="KW-0479">Metal-binding</keyword>
<evidence type="ECO:0000256" key="1">
    <source>
        <dbReference type="ARBA" id="ARBA00022723"/>
    </source>
</evidence>
<evidence type="ECO:0000256" key="6">
    <source>
        <dbReference type="SAM" id="Phobius"/>
    </source>
</evidence>
<feature type="domain" description="FYVE-type" evidence="7">
    <location>
        <begin position="253"/>
        <end position="314"/>
    </location>
</feature>
<evidence type="ECO:0000313" key="9">
    <source>
        <dbReference type="EMBL" id="VFU00977.1"/>
    </source>
</evidence>
<evidence type="ECO:0000256" key="2">
    <source>
        <dbReference type="ARBA" id="ARBA00022771"/>
    </source>
</evidence>
<dbReference type="PROSITE" id="PS50178">
    <property type="entry name" value="ZF_FYVE"/>
    <property type="match status" value="1"/>
</dbReference>
<reference evidence="8" key="2">
    <citation type="submission" date="2019-06" db="EMBL/GenBank/DDBJ databases">
        <title>Genomics analysis of Aphanomyces spp. identifies a new class of oomycete effector associated with host adaptation.</title>
        <authorList>
            <person name="Gaulin E."/>
        </authorList>
    </citation>
    <scope>NUCLEOTIDE SEQUENCE</scope>
    <source>
        <strain evidence="8">CBS 578.67</strain>
    </source>
</reference>
<name>A0A485LQ39_9STRA</name>
<keyword evidence="6" id="KW-1133">Transmembrane helix</keyword>
<dbReference type="InterPro" id="IPR000306">
    <property type="entry name" value="Znf_FYVE"/>
</dbReference>
<sequence>MSRQLALHPHFSATARGGIAHNDVADEIMTQPDVRHPQLPSRISIQLPMSPPSNCIPPVSPYSAASGAATMPRDPSSTKKCPCCHDSFSIFKRRYECPYCSEIVCRKCSRSMKKVVHGAGDDDGDHARLSSPLSRSNSSSSAAAADFDDTASRASTSSNVSSSSGGSPSRRRLKSRCCVNCAAFSTLTKPPSKCEICHGGSLRKKHKCHVCQKFACVKGACSVHRDGAPFGADSGTKAWVCTVCSDAHDADAIRSQKMCHLCKAPFAEFQRRCRCKSCGTTTCVQCSVKADAVVPGELKALDARECRDCVQKRHDASVPPAPPGSNTTFRLKSRFQDQDGSLSIVSLLPPAADRTWGGLVLGVGAVAAVLLVYFYFVSSVVEESWIAHWYPRPADEL</sequence>
<dbReference type="AlphaFoldDB" id="A0A485LQ39"/>